<feature type="region of interest" description="Disordered" evidence="1">
    <location>
        <begin position="316"/>
        <end position="348"/>
    </location>
</feature>
<dbReference type="CDD" id="cd13999">
    <property type="entry name" value="STKc_MAP3K-like"/>
    <property type="match status" value="1"/>
</dbReference>
<keyword evidence="2" id="KW-1133">Transmembrane helix</keyword>
<dbReference type="InterPro" id="IPR001245">
    <property type="entry name" value="Ser-Thr/Tyr_kinase_cat_dom"/>
</dbReference>
<reference evidence="5 6" key="1">
    <citation type="submission" date="2019-03" db="EMBL/GenBank/DDBJ databases">
        <authorList>
            <person name="Gaulin E."/>
            <person name="Dumas B."/>
        </authorList>
    </citation>
    <scope>NUCLEOTIDE SEQUENCE [LARGE SCALE GENOMIC DNA]</scope>
    <source>
        <strain evidence="5">CBS 568.67</strain>
    </source>
</reference>
<sequence>MSSAPPTPTLTTKCANRTSVACVVTGDKEVDAPYTPGSSFYVPDDVEYIEYFPAAPTKIYAEGLSSKIKSINKNLKTDSSKTALAVTALSFRYDKLTEAVNLVQWPDSLTDLDLTGNNIVQLNASFTSPPYLQSFSSNQMKYFDGVKLPPSLQSINLDFNSFDTFNIDNDTYTALLGASVLTDVLIRPKACAGTLQTLTGTPFTYKGKPPGPTLTHKVCVLASSTTPGVPSTASPRGGVLSLMSIHFSTPKVDNNGTPAPASGSTSSSSSTGVIIGAVCGGVVVVAALLFFFCRRTRRSKAEDHVTILGATQSDDIHHHPYSDHVQPYPRTDRKGSANSTNPLPLSSSSFASYTHPRAASSASMTESSMFAYAYDIRGDGDLINYRIPKREIQNRQVCGKGGFATVYRATFDDQVVAVKELTHAATRGPNQRHIQAFMNEIKLFSTLQHANIVTFVGVTWTTLNDLALVTEFMAGGDLRDFLVDDETPQHLGWFNSKDVGRATKLSLAINVADAVTYLHSFSPSILHRDLKSRNVLLTADLVAKLTDFGISREVTDETMTAEAGTAAWTAPEVLTNHGHYDESADVYSLGVVLSELDTWQIPYSNNSTTGSSGSSGNMSNVQMAMLVAQGKLRPAFRPDCPPQVLQIAMACLDMNPEKRPKASKVAYDLRRLEREMK</sequence>
<keyword evidence="2" id="KW-0472">Membrane</keyword>
<organism evidence="5 6">
    <name type="scientific">Aphanomyces stellatus</name>
    <dbReference type="NCBI Taxonomy" id="120398"/>
    <lineage>
        <taxon>Eukaryota</taxon>
        <taxon>Sar</taxon>
        <taxon>Stramenopiles</taxon>
        <taxon>Oomycota</taxon>
        <taxon>Saprolegniomycetes</taxon>
        <taxon>Saprolegniales</taxon>
        <taxon>Verrucalvaceae</taxon>
        <taxon>Aphanomyces</taxon>
    </lineage>
</organism>
<dbReference type="SUPFAM" id="SSF52075">
    <property type="entry name" value="Outer arm dynein light chain 1"/>
    <property type="match status" value="1"/>
</dbReference>
<keyword evidence="2" id="KW-0812">Transmembrane</keyword>
<dbReference type="InterPro" id="IPR032675">
    <property type="entry name" value="LRR_dom_sf"/>
</dbReference>
<dbReference type="Proteomes" id="UP000332933">
    <property type="component" value="Unassembled WGS sequence"/>
</dbReference>
<dbReference type="InterPro" id="IPR051681">
    <property type="entry name" value="Ser/Thr_Kinases-Pseudokinases"/>
</dbReference>
<dbReference type="SUPFAM" id="SSF56112">
    <property type="entry name" value="Protein kinase-like (PK-like)"/>
    <property type="match status" value="1"/>
</dbReference>
<dbReference type="InterPro" id="IPR011009">
    <property type="entry name" value="Kinase-like_dom_sf"/>
</dbReference>
<evidence type="ECO:0000313" key="4">
    <source>
        <dbReference type="EMBL" id="KAF0694851.1"/>
    </source>
</evidence>
<dbReference type="InterPro" id="IPR000719">
    <property type="entry name" value="Prot_kinase_dom"/>
</dbReference>
<keyword evidence="6" id="KW-1185">Reference proteome</keyword>
<protein>
    <submittedName>
        <fullName evidence="5">Aste57867_14291 protein</fullName>
    </submittedName>
</protein>
<dbReference type="OrthoDB" id="4062651at2759"/>
<proteinExistence type="predicted"/>
<dbReference type="Gene3D" id="3.30.200.20">
    <property type="entry name" value="Phosphorylase Kinase, domain 1"/>
    <property type="match status" value="1"/>
</dbReference>
<dbReference type="GO" id="GO:0005524">
    <property type="term" value="F:ATP binding"/>
    <property type="evidence" value="ECO:0007669"/>
    <property type="project" value="InterPro"/>
</dbReference>
<feature type="domain" description="Protein kinase" evidence="3">
    <location>
        <begin position="392"/>
        <end position="672"/>
    </location>
</feature>
<dbReference type="Gene3D" id="1.10.510.10">
    <property type="entry name" value="Transferase(Phosphotransferase) domain 1"/>
    <property type="match status" value="1"/>
</dbReference>
<feature type="transmembrane region" description="Helical" evidence="2">
    <location>
        <begin position="272"/>
        <end position="292"/>
    </location>
</feature>
<dbReference type="PANTHER" id="PTHR44329:SF214">
    <property type="entry name" value="PROTEIN KINASE DOMAIN-CONTAINING PROTEIN"/>
    <property type="match status" value="1"/>
</dbReference>
<dbReference type="EMBL" id="VJMH01005536">
    <property type="protein sequence ID" value="KAF0694851.1"/>
    <property type="molecule type" value="Genomic_DNA"/>
</dbReference>
<dbReference type="PROSITE" id="PS00108">
    <property type="entry name" value="PROTEIN_KINASE_ST"/>
    <property type="match status" value="1"/>
</dbReference>
<evidence type="ECO:0000256" key="2">
    <source>
        <dbReference type="SAM" id="Phobius"/>
    </source>
</evidence>
<dbReference type="InterPro" id="IPR008271">
    <property type="entry name" value="Ser/Thr_kinase_AS"/>
</dbReference>
<dbReference type="SMART" id="SM00220">
    <property type="entry name" value="S_TKc"/>
    <property type="match status" value="1"/>
</dbReference>
<dbReference type="PROSITE" id="PS50011">
    <property type="entry name" value="PROTEIN_KINASE_DOM"/>
    <property type="match status" value="1"/>
</dbReference>
<evidence type="ECO:0000256" key="1">
    <source>
        <dbReference type="SAM" id="MobiDB-lite"/>
    </source>
</evidence>
<evidence type="ECO:0000313" key="5">
    <source>
        <dbReference type="EMBL" id="VFT91116.1"/>
    </source>
</evidence>
<dbReference type="Gene3D" id="3.80.10.10">
    <property type="entry name" value="Ribonuclease Inhibitor"/>
    <property type="match status" value="1"/>
</dbReference>
<name>A0A485L0V1_9STRA</name>
<reference evidence="4" key="2">
    <citation type="submission" date="2019-06" db="EMBL/GenBank/DDBJ databases">
        <title>Genomics analysis of Aphanomyces spp. identifies a new class of oomycete effector associated with host adaptation.</title>
        <authorList>
            <person name="Gaulin E."/>
        </authorList>
    </citation>
    <scope>NUCLEOTIDE SEQUENCE</scope>
    <source>
        <strain evidence="4">CBS 578.67</strain>
    </source>
</reference>
<feature type="compositionally biased region" description="Low complexity" evidence="1">
    <location>
        <begin position="336"/>
        <end position="348"/>
    </location>
</feature>
<dbReference type="AlphaFoldDB" id="A0A485L0V1"/>
<dbReference type="EMBL" id="CAADRA010005557">
    <property type="protein sequence ID" value="VFT91116.1"/>
    <property type="molecule type" value="Genomic_DNA"/>
</dbReference>
<evidence type="ECO:0000259" key="3">
    <source>
        <dbReference type="PROSITE" id="PS50011"/>
    </source>
</evidence>
<gene>
    <name evidence="5" type="primary">Aste57867_14291</name>
    <name evidence="4" type="ORF">As57867_014239</name>
    <name evidence="5" type="ORF">ASTE57867_14291</name>
</gene>
<dbReference type="GO" id="GO:0004674">
    <property type="term" value="F:protein serine/threonine kinase activity"/>
    <property type="evidence" value="ECO:0007669"/>
    <property type="project" value="TreeGrafter"/>
</dbReference>
<dbReference type="PANTHER" id="PTHR44329">
    <property type="entry name" value="SERINE/THREONINE-PROTEIN KINASE TNNI3K-RELATED"/>
    <property type="match status" value="1"/>
</dbReference>
<evidence type="ECO:0000313" key="6">
    <source>
        <dbReference type="Proteomes" id="UP000332933"/>
    </source>
</evidence>
<dbReference type="Pfam" id="PF07714">
    <property type="entry name" value="PK_Tyr_Ser-Thr"/>
    <property type="match status" value="1"/>
</dbReference>
<accession>A0A485L0V1</accession>